<name>A0A822ZIY6_NELNU</name>
<keyword evidence="2" id="KW-1185">Reference proteome</keyword>
<evidence type="ECO:0000313" key="2">
    <source>
        <dbReference type="Proteomes" id="UP000607653"/>
    </source>
</evidence>
<comment type="caution">
    <text evidence="1">The sequence shown here is derived from an EMBL/GenBank/DDBJ whole genome shotgun (WGS) entry which is preliminary data.</text>
</comment>
<evidence type="ECO:0000313" key="1">
    <source>
        <dbReference type="EMBL" id="DAD45102.1"/>
    </source>
</evidence>
<organism evidence="1 2">
    <name type="scientific">Nelumbo nucifera</name>
    <name type="common">Sacred lotus</name>
    <dbReference type="NCBI Taxonomy" id="4432"/>
    <lineage>
        <taxon>Eukaryota</taxon>
        <taxon>Viridiplantae</taxon>
        <taxon>Streptophyta</taxon>
        <taxon>Embryophyta</taxon>
        <taxon>Tracheophyta</taxon>
        <taxon>Spermatophyta</taxon>
        <taxon>Magnoliopsida</taxon>
        <taxon>Proteales</taxon>
        <taxon>Nelumbonaceae</taxon>
        <taxon>Nelumbo</taxon>
    </lineage>
</organism>
<proteinExistence type="predicted"/>
<dbReference type="Proteomes" id="UP000607653">
    <property type="component" value="Unassembled WGS sequence"/>
</dbReference>
<dbReference type="AlphaFoldDB" id="A0A822ZIY6"/>
<dbReference type="EMBL" id="DUZY01000007">
    <property type="protein sequence ID" value="DAD45102.1"/>
    <property type="molecule type" value="Genomic_DNA"/>
</dbReference>
<reference evidence="1 2" key="1">
    <citation type="journal article" date="2020" name="Mol. Biol. Evol.">
        <title>Distinct Expression and Methylation Patterns for Genes with Different Fates following a Single Whole-Genome Duplication in Flowering Plants.</title>
        <authorList>
            <person name="Shi T."/>
            <person name="Rahmani R.S."/>
            <person name="Gugger P.F."/>
            <person name="Wang M."/>
            <person name="Li H."/>
            <person name="Zhang Y."/>
            <person name="Li Z."/>
            <person name="Wang Q."/>
            <person name="Van de Peer Y."/>
            <person name="Marchal K."/>
            <person name="Chen J."/>
        </authorList>
    </citation>
    <scope>NUCLEOTIDE SEQUENCE [LARGE SCALE GENOMIC DNA]</scope>
    <source>
        <tissue evidence="1">Leaf</tissue>
    </source>
</reference>
<sequence length="50" mass="6038">MPKFIVTRQRGCTINILHWFNRRMQVIKENSILSFKIVKKLAIDFVEFDI</sequence>
<protein>
    <submittedName>
        <fullName evidence="1">Uncharacterized protein</fullName>
    </submittedName>
</protein>
<accession>A0A822ZIY6</accession>
<gene>
    <name evidence="1" type="ORF">HUJ06_003332</name>
</gene>